<evidence type="ECO:0000256" key="4">
    <source>
        <dbReference type="ARBA" id="ARBA00022741"/>
    </source>
</evidence>
<proteinExistence type="predicted"/>
<comment type="cofactor">
    <cofactor evidence="10">
        <name>Mn(2+)</name>
        <dbReference type="ChEBI" id="CHEBI:29035"/>
    </cofactor>
    <text evidence="10">Binds 2 manganese ions per subunit.</text>
</comment>
<protein>
    <recommendedName>
        <fullName evidence="1">3'-phosphate/5'-hydroxy nucleic acid ligase</fullName>
        <ecNumber evidence="1">6.5.1.8</ecNumber>
    </recommendedName>
</protein>
<sequence length="208" mass="22596">MEKAMKRDMIIANDHQLACARITSLKGQDYLKAMAANYAWVNCSSMTFLTSQAFVKVFNATPDDLNLHVIYDVSHNIAEVEQPFPPHHPLTAVDHQLTGQPVLIGGTMGTCSRVLIDTEQAVTETFGTTCHGAGLALSQAKSRHNLDFQDVLHKLADVGIAIQVGLPRLVIEEAPEFSTSVTNVVNTCHDPGVNKKAINLRPIAVIKG</sequence>
<dbReference type="PANTHER" id="PTHR11118">
    <property type="entry name" value="RNA-SPLICING LIGASE RTCB HOMOLOG"/>
    <property type="match status" value="1"/>
</dbReference>
<dbReference type="InterPro" id="IPR001233">
    <property type="entry name" value="RtcB"/>
</dbReference>
<feature type="binding site" evidence="10">
    <location>
        <position position="75"/>
    </location>
    <ligand>
        <name>Mn(2+)</name>
        <dbReference type="ChEBI" id="CHEBI:29035"/>
        <label>2</label>
    </ligand>
</feature>
<evidence type="ECO:0000256" key="2">
    <source>
        <dbReference type="ARBA" id="ARBA00022598"/>
    </source>
</evidence>
<name>A0A452F065_CAPHI</name>
<reference evidence="11" key="2">
    <citation type="submission" date="2025-08" db="UniProtKB">
        <authorList>
            <consortium name="Ensembl"/>
        </authorList>
    </citation>
    <scope>IDENTIFICATION</scope>
</reference>
<dbReference type="STRING" id="9925.ENSCHIP00000017702"/>
<dbReference type="GO" id="GO:0003972">
    <property type="term" value="F:RNA ligase (ATP) activity"/>
    <property type="evidence" value="ECO:0007669"/>
    <property type="project" value="TreeGrafter"/>
</dbReference>
<organism evidence="11 12">
    <name type="scientific">Capra hircus</name>
    <name type="common">Goat</name>
    <dbReference type="NCBI Taxonomy" id="9925"/>
    <lineage>
        <taxon>Eukaryota</taxon>
        <taxon>Metazoa</taxon>
        <taxon>Chordata</taxon>
        <taxon>Craniata</taxon>
        <taxon>Vertebrata</taxon>
        <taxon>Euteleostomi</taxon>
        <taxon>Mammalia</taxon>
        <taxon>Eutheria</taxon>
        <taxon>Laurasiatheria</taxon>
        <taxon>Artiodactyla</taxon>
        <taxon>Ruminantia</taxon>
        <taxon>Pecora</taxon>
        <taxon>Bovidae</taxon>
        <taxon>Caprinae</taxon>
        <taxon>Capra</taxon>
    </lineage>
</organism>
<keyword evidence="6 10" id="KW-0464">Manganese</keyword>
<feature type="active site" description="GMP-histidine intermediate" evidence="8">
    <location>
        <position position="131"/>
    </location>
</feature>
<dbReference type="EC" id="6.5.1.8" evidence="1"/>
<feature type="binding site" evidence="9">
    <location>
        <position position="207"/>
    </location>
    <ligand>
        <name>GMP</name>
        <dbReference type="ChEBI" id="CHEBI:58115"/>
    </ligand>
</feature>
<feature type="binding site" evidence="9">
    <location>
        <begin position="75"/>
        <end position="76"/>
    </location>
    <ligand>
        <name>GMP</name>
        <dbReference type="ChEBI" id="CHEBI:58115"/>
    </ligand>
</feature>
<dbReference type="GO" id="GO:0005525">
    <property type="term" value="F:GTP binding"/>
    <property type="evidence" value="ECO:0007669"/>
    <property type="project" value="UniProtKB-KW"/>
</dbReference>
<evidence type="ECO:0000256" key="7">
    <source>
        <dbReference type="ARBA" id="ARBA00047746"/>
    </source>
</evidence>
<keyword evidence="2" id="KW-0436">Ligase</keyword>
<dbReference type="EMBL" id="LWLT01000012">
    <property type="status" value="NOT_ANNOTATED_CDS"/>
    <property type="molecule type" value="Genomic_DNA"/>
</dbReference>
<dbReference type="InterPro" id="IPR036025">
    <property type="entry name" value="RtcB-like_sf"/>
</dbReference>
<keyword evidence="3 10" id="KW-0479">Metal-binding</keyword>
<dbReference type="GO" id="GO:0046872">
    <property type="term" value="F:metal ion binding"/>
    <property type="evidence" value="ECO:0007669"/>
    <property type="project" value="UniProtKB-KW"/>
</dbReference>
<feature type="binding site" evidence="9">
    <location>
        <begin position="131"/>
        <end position="134"/>
    </location>
    <ligand>
        <name>GMP</name>
        <dbReference type="ChEBI" id="CHEBI:58115"/>
    </ligand>
</feature>
<evidence type="ECO:0000256" key="1">
    <source>
        <dbReference type="ARBA" id="ARBA00012726"/>
    </source>
</evidence>
<dbReference type="GeneTree" id="ENSGT00940000155911"/>
<keyword evidence="12" id="KW-1185">Reference proteome</keyword>
<keyword evidence="5 9" id="KW-0342">GTP-binding</keyword>
<evidence type="ECO:0000256" key="6">
    <source>
        <dbReference type="ARBA" id="ARBA00023211"/>
    </source>
</evidence>
<keyword evidence="4 9" id="KW-0547">Nucleotide-binding</keyword>
<dbReference type="Gene3D" id="3.90.1860.10">
    <property type="entry name" value="tRNA-splicing ligase RtcB"/>
    <property type="match status" value="1"/>
</dbReference>
<dbReference type="GO" id="GO:0005634">
    <property type="term" value="C:nucleus"/>
    <property type="evidence" value="ECO:0007669"/>
    <property type="project" value="TreeGrafter"/>
</dbReference>
<dbReference type="GO" id="GO:0006396">
    <property type="term" value="P:RNA processing"/>
    <property type="evidence" value="ECO:0007669"/>
    <property type="project" value="InterPro"/>
</dbReference>
<dbReference type="GO" id="GO:0072669">
    <property type="term" value="C:tRNA-splicing ligase complex"/>
    <property type="evidence" value="ECO:0007669"/>
    <property type="project" value="TreeGrafter"/>
</dbReference>
<evidence type="ECO:0000313" key="12">
    <source>
        <dbReference type="Proteomes" id="UP000291000"/>
    </source>
</evidence>
<dbReference type="Proteomes" id="UP000291000">
    <property type="component" value="Chromosome 9"/>
</dbReference>
<dbReference type="GO" id="GO:0170057">
    <property type="term" value="F:RNA ligase (GTP) activity"/>
    <property type="evidence" value="ECO:0007669"/>
    <property type="project" value="UniProtKB-EC"/>
</dbReference>
<evidence type="ECO:0000256" key="5">
    <source>
        <dbReference type="ARBA" id="ARBA00023134"/>
    </source>
</evidence>
<evidence type="ECO:0000256" key="8">
    <source>
        <dbReference type="PIRSR" id="PIRSR601233-1"/>
    </source>
</evidence>
<feature type="binding site" evidence="9">
    <location>
        <begin position="105"/>
        <end position="108"/>
    </location>
    <ligand>
        <name>GMP</name>
        <dbReference type="ChEBI" id="CHEBI:58115"/>
    </ligand>
</feature>
<evidence type="ECO:0000313" key="11">
    <source>
        <dbReference type="Ensembl" id="ENSCHIP00000017702.1"/>
    </source>
</evidence>
<feature type="binding site" evidence="9">
    <location>
        <position position="112"/>
    </location>
    <ligand>
        <name>GMP</name>
        <dbReference type="ChEBI" id="CHEBI:58115"/>
    </ligand>
</feature>
<dbReference type="AlphaFoldDB" id="A0A452F065"/>
<reference evidence="11 12" key="1">
    <citation type="submission" date="2016-04" db="EMBL/GenBank/DDBJ databases">
        <title>Polished mammalian reference genomes with single-molecule sequencing and chromosome conformation capture applied to the Capra hircus genome.</title>
        <authorList>
            <person name="Bickhart D.M."/>
            <person name="Koren S."/>
            <person name="Rosen B."/>
            <person name="Hastie A."/>
            <person name="Liachko I."/>
            <person name="Sullivan S.T."/>
            <person name="Burton J."/>
            <person name="Sayre B.L."/>
            <person name="Huson H.J."/>
            <person name="Lee J."/>
            <person name="Lam E."/>
            <person name="Kelley C.M."/>
            <person name="Hutchison J.L."/>
            <person name="Zhou Y."/>
            <person name="Sun J."/>
            <person name="Crisa A."/>
            <person name="Schwartz J.C."/>
            <person name="Hammond J.A."/>
            <person name="Schroeder S.G."/>
            <person name="Liu G.E."/>
            <person name="Dunham M."/>
            <person name="Shendure J."/>
            <person name="Sonstegard T.S."/>
            <person name="Phillippy A.M."/>
            <person name="Van Tassell C.P."/>
            <person name="Smith T.P."/>
        </authorList>
    </citation>
    <scope>NUCLEOTIDE SEQUENCE [LARGE SCALE GENOMIC DNA]</scope>
</reference>
<dbReference type="Ensembl" id="ENSCHIT00000025514.1">
    <property type="protein sequence ID" value="ENSCHIP00000017702.1"/>
    <property type="gene ID" value="ENSCHIG00000017428.1"/>
</dbReference>
<reference evidence="11" key="3">
    <citation type="submission" date="2025-09" db="UniProtKB">
        <authorList>
            <consortium name="Ensembl"/>
        </authorList>
    </citation>
    <scope>IDENTIFICATION</scope>
</reference>
<comment type="catalytic activity">
    <reaction evidence="7">
        <text>a 3'-end 3'-phospho-ribonucleotide-RNA + a 5'-end dephospho-ribonucleoside-RNA + GTP = a ribonucleotidyl-ribonucleotide-RNA + GMP + diphosphate</text>
        <dbReference type="Rhea" id="RHEA:68076"/>
        <dbReference type="Rhea" id="RHEA-COMP:10463"/>
        <dbReference type="Rhea" id="RHEA-COMP:13936"/>
        <dbReference type="Rhea" id="RHEA-COMP:17355"/>
        <dbReference type="ChEBI" id="CHEBI:33019"/>
        <dbReference type="ChEBI" id="CHEBI:37565"/>
        <dbReference type="ChEBI" id="CHEBI:58115"/>
        <dbReference type="ChEBI" id="CHEBI:83062"/>
        <dbReference type="ChEBI" id="CHEBI:138284"/>
        <dbReference type="ChEBI" id="CHEBI:173118"/>
        <dbReference type="EC" id="6.5.1.8"/>
    </reaction>
</comment>
<evidence type="ECO:0000256" key="9">
    <source>
        <dbReference type="PIRSR" id="PIRSR601233-2"/>
    </source>
</evidence>
<evidence type="ECO:0000256" key="10">
    <source>
        <dbReference type="PIRSR" id="PIRSR601233-3"/>
    </source>
</evidence>
<dbReference type="SUPFAM" id="SSF103365">
    <property type="entry name" value="Hypothetical protein PH1602"/>
    <property type="match status" value="1"/>
</dbReference>
<accession>A0A452F065</accession>
<dbReference type="PANTHER" id="PTHR11118:SF1">
    <property type="entry name" value="RNA-SPLICING LIGASE RTCB HOMOLOG"/>
    <property type="match status" value="1"/>
</dbReference>
<evidence type="ECO:0000256" key="3">
    <source>
        <dbReference type="ARBA" id="ARBA00022723"/>
    </source>
</evidence>
<dbReference type="OMA" id="NVVNTCH"/>
<dbReference type="Pfam" id="PF01139">
    <property type="entry name" value="RtcB"/>
    <property type="match status" value="1"/>
</dbReference>